<dbReference type="Gene3D" id="3.40.190.10">
    <property type="entry name" value="Periplasmic binding protein-like II"/>
    <property type="match status" value="2"/>
</dbReference>
<dbReference type="PANTHER" id="PTHR30024">
    <property type="entry name" value="ALIPHATIC SULFONATES-BINDING PROTEIN-RELATED"/>
    <property type="match status" value="1"/>
</dbReference>
<dbReference type="GO" id="GO:0042597">
    <property type="term" value="C:periplasmic space"/>
    <property type="evidence" value="ECO:0007669"/>
    <property type="project" value="UniProtKB-SubCell"/>
</dbReference>
<proteinExistence type="inferred from homology"/>
<dbReference type="AlphaFoldDB" id="A0A3B0R2V5"/>
<keyword evidence="3" id="KW-0732">Signal</keyword>
<dbReference type="EMBL" id="UOED01000030">
    <property type="protein sequence ID" value="VAV87784.1"/>
    <property type="molecule type" value="Genomic_DNA"/>
</dbReference>
<evidence type="ECO:0000256" key="1">
    <source>
        <dbReference type="ARBA" id="ARBA00004418"/>
    </source>
</evidence>
<accession>A0A3B0R2V5</accession>
<evidence type="ECO:0000313" key="4">
    <source>
        <dbReference type="EMBL" id="VAV87784.1"/>
    </source>
</evidence>
<dbReference type="SUPFAM" id="SSF53850">
    <property type="entry name" value="Periplasmic binding protein-like II"/>
    <property type="match status" value="1"/>
</dbReference>
<evidence type="ECO:0000256" key="3">
    <source>
        <dbReference type="ARBA" id="ARBA00022729"/>
    </source>
</evidence>
<comment type="similarity">
    <text evidence="2">Belongs to the bacterial solute-binding protein SsuA/TauA family.</text>
</comment>
<dbReference type="GO" id="GO:0042918">
    <property type="term" value="P:alkanesulfonate transmembrane transport"/>
    <property type="evidence" value="ECO:0007669"/>
    <property type="project" value="TreeGrafter"/>
</dbReference>
<comment type="subcellular location">
    <subcellularLocation>
        <location evidence="1">Periplasm</location>
    </subcellularLocation>
</comment>
<sequence>MASELLSSPVSLLQAGEPTGKPLVPVRIFSFPGLLNLLIWAGQEKKFFQAEGLEVSHALTRTSMELVKKLSGGQYDIATSSIDNVIAYNSGQGQVALPRKADFFGFMNINKNMTLSLIVQPGIRGFEDLKGKSFAVDAISTGFSFVLRKILERHGLGVGDYELVSVGNAAKRLESLKQGLYAGAILTPPFNQLAEASGLQKLGSSQDITDNYQGTCFISTRRWAAKNPQCLMRFIRAILAVENWLSSPSHHNEAAQILRRHNNAMTEAGALNAVKGLVRGLSPDFNQAGIDTVLVLRGQYGNKAKPLGQASDYIDMSYLENVRTAG</sequence>
<dbReference type="PANTHER" id="PTHR30024:SF47">
    <property type="entry name" value="TAURINE-BINDING PERIPLASMIC PROTEIN"/>
    <property type="match status" value="1"/>
</dbReference>
<dbReference type="Pfam" id="PF13379">
    <property type="entry name" value="NMT1_2"/>
    <property type="match status" value="1"/>
</dbReference>
<evidence type="ECO:0008006" key="5">
    <source>
        <dbReference type="Google" id="ProtNLM"/>
    </source>
</evidence>
<evidence type="ECO:0000256" key="2">
    <source>
        <dbReference type="ARBA" id="ARBA00010742"/>
    </source>
</evidence>
<organism evidence="4">
    <name type="scientific">hydrothermal vent metagenome</name>
    <dbReference type="NCBI Taxonomy" id="652676"/>
    <lineage>
        <taxon>unclassified sequences</taxon>
        <taxon>metagenomes</taxon>
        <taxon>ecological metagenomes</taxon>
    </lineage>
</organism>
<gene>
    <name evidence="4" type="ORF">MNBD_ALPHA02-1092</name>
</gene>
<name>A0A3B0R2V5_9ZZZZ</name>
<protein>
    <recommendedName>
        <fullName evidence="5">SsuA/THI5-like domain-containing protein</fullName>
    </recommendedName>
</protein>
<reference evidence="4" key="1">
    <citation type="submission" date="2018-06" db="EMBL/GenBank/DDBJ databases">
        <authorList>
            <person name="Zhirakovskaya E."/>
        </authorList>
    </citation>
    <scope>NUCLEOTIDE SEQUENCE</scope>
</reference>